<gene>
    <name evidence="2" type="ORF">N0V87_008210</name>
</gene>
<sequence>MFIGRPFIFARHQNYGVTTASPFTEATQTRVMESQSEWDFLVQDCVVAAEEAIRICHRLQTGSMGLARSSYTEYSSCRASLLVLIAYSICHRTNKFSDILRRGLDAIREMASVGDSARSEVSLIETLESTLHRLHDFDTSPDRPGSITANNPVAEDYECFANWYTRLGVSANARAGSSMHNDADDREGRMQIHETSSQPGLNADIPAVSSIPDNVSLDSYPFDFDLLHMDANAGFPTANFSGFGGHDRGLLEDLFSMPR</sequence>
<feature type="compositionally biased region" description="Basic and acidic residues" evidence="1">
    <location>
        <begin position="181"/>
        <end position="192"/>
    </location>
</feature>
<dbReference type="AlphaFoldDB" id="A0A9W8WTY1"/>
<accession>A0A9W8WTY1</accession>
<protein>
    <submittedName>
        <fullName evidence="2">Uncharacterized protein</fullName>
    </submittedName>
</protein>
<dbReference type="Proteomes" id="UP001140562">
    <property type="component" value="Unassembled WGS sequence"/>
</dbReference>
<name>A0A9W8WTY1_9PLEO</name>
<evidence type="ECO:0000313" key="3">
    <source>
        <dbReference type="Proteomes" id="UP001140562"/>
    </source>
</evidence>
<feature type="region of interest" description="Disordered" evidence="1">
    <location>
        <begin position="175"/>
        <end position="207"/>
    </location>
</feature>
<proteinExistence type="predicted"/>
<reference evidence="2" key="1">
    <citation type="submission" date="2022-10" db="EMBL/GenBank/DDBJ databases">
        <title>Tapping the CABI collections for fungal endophytes: first genome assemblies for Collariella, Neodidymelliopsis, Ascochyta clinopodiicola, Didymella pomorum, Didymosphaeria variabile, Neocosmospora piperis and Neocucurbitaria cava.</title>
        <authorList>
            <person name="Hill R."/>
        </authorList>
    </citation>
    <scope>NUCLEOTIDE SEQUENCE</scope>
    <source>
        <strain evidence="2">IMI 360193</strain>
    </source>
</reference>
<organism evidence="2 3">
    <name type="scientific">Didymella glomerata</name>
    <dbReference type="NCBI Taxonomy" id="749621"/>
    <lineage>
        <taxon>Eukaryota</taxon>
        <taxon>Fungi</taxon>
        <taxon>Dikarya</taxon>
        <taxon>Ascomycota</taxon>
        <taxon>Pezizomycotina</taxon>
        <taxon>Dothideomycetes</taxon>
        <taxon>Pleosporomycetidae</taxon>
        <taxon>Pleosporales</taxon>
        <taxon>Pleosporineae</taxon>
        <taxon>Didymellaceae</taxon>
        <taxon>Didymella</taxon>
    </lineage>
</organism>
<evidence type="ECO:0000313" key="2">
    <source>
        <dbReference type="EMBL" id="KAJ4332650.1"/>
    </source>
</evidence>
<dbReference type="OrthoDB" id="3789756at2759"/>
<dbReference type="EMBL" id="JAPEUV010000112">
    <property type="protein sequence ID" value="KAJ4332650.1"/>
    <property type="molecule type" value="Genomic_DNA"/>
</dbReference>
<keyword evidence="3" id="KW-1185">Reference proteome</keyword>
<evidence type="ECO:0000256" key="1">
    <source>
        <dbReference type="SAM" id="MobiDB-lite"/>
    </source>
</evidence>
<comment type="caution">
    <text evidence="2">The sequence shown here is derived from an EMBL/GenBank/DDBJ whole genome shotgun (WGS) entry which is preliminary data.</text>
</comment>